<keyword evidence="2" id="KW-1185">Reference proteome</keyword>
<dbReference type="OrthoDB" id="5572147at2"/>
<dbReference type="STRING" id="675511.GCA_000341735_01828"/>
<accession>A0A4P9UL60</accession>
<gene>
    <name evidence="1" type="ORF">EQU24_05920</name>
</gene>
<protein>
    <submittedName>
        <fullName evidence="1">Uncharacterized protein</fullName>
    </submittedName>
</protein>
<evidence type="ECO:0000313" key="2">
    <source>
        <dbReference type="Proteomes" id="UP000305881"/>
    </source>
</evidence>
<name>A0A4P9UL60_METBY</name>
<organism evidence="1 2">
    <name type="scientific">Methylotuvimicrobium buryatense</name>
    <name type="common">Methylomicrobium buryatense</name>
    <dbReference type="NCBI Taxonomy" id="95641"/>
    <lineage>
        <taxon>Bacteria</taxon>
        <taxon>Pseudomonadati</taxon>
        <taxon>Pseudomonadota</taxon>
        <taxon>Gammaproteobacteria</taxon>
        <taxon>Methylococcales</taxon>
        <taxon>Methylococcaceae</taxon>
        <taxon>Methylotuvimicrobium</taxon>
    </lineage>
</organism>
<dbReference type="EMBL" id="CP035467">
    <property type="protein sequence ID" value="QCW81837.1"/>
    <property type="molecule type" value="Genomic_DNA"/>
</dbReference>
<sequence length="99" mass="11741">MKESDFEFIDEMVSQLEGTIENLVQEERRLADKIGHARVEELKCYWHGELEPDEIEEFKGGLDYWDKLIIFTWSRLNRVHETRAMAGRAIMKNNQLKGK</sequence>
<dbReference type="KEGG" id="mbur:EQU24_05920"/>
<proteinExistence type="predicted"/>
<dbReference type="AlphaFoldDB" id="A0A4P9UL60"/>
<reference evidence="2" key="1">
    <citation type="journal article" date="2019" name="J. Bacteriol.">
        <title>A Mutagenic Screen Identifies a TonB-Dependent Receptor Required for the Lanthanide Metal Switch in the Type I Methanotroph 'Methylotuvimicrobium buryatense' 5GB1C.</title>
        <authorList>
            <person name="Groom J.D."/>
            <person name="Ford S.M."/>
            <person name="Pesesky M.W."/>
            <person name="Lidstrom M.E."/>
        </authorList>
    </citation>
    <scope>NUCLEOTIDE SEQUENCE [LARGE SCALE GENOMIC DNA]</scope>
    <source>
        <strain evidence="2">5GB1C</strain>
    </source>
</reference>
<dbReference type="RefSeq" id="WP_017840372.1">
    <property type="nucleotide sequence ID" value="NZ_CP035467.1"/>
</dbReference>
<evidence type="ECO:0000313" key="1">
    <source>
        <dbReference type="EMBL" id="QCW81837.1"/>
    </source>
</evidence>
<dbReference type="Proteomes" id="UP000305881">
    <property type="component" value="Chromosome"/>
</dbReference>